<dbReference type="GO" id="GO:0042626">
    <property type="term" value="F:ATPase-coupled transmembrane transporter activity"/>
    <property type="evidence" value="ECO:0000318"/>
    <property type="project" value="GO_Central"/>
</dbReference>
<dbReference type="GO" id="GO:0005524">
    <property type="term" value="F:ATP binding"/>
    <property type="evidence" value="ECO:0007669"/>
    <property type="project" value="UniProtKB-KW"/>
</dbReference>
<feature type="transmembrane region" description="Helical" evidence="11">
    <location>
        <begin position="851"/>
        <end position="876"/>
    </location>
</feature>
<keyword evidence="14" id="KW-1185">Reference proteome</keyword>
<feature type="transmembrane region" description="Helical" evidence="11">
    <location>
        <begin position="300"/>
        <end position="319"/>
    </location>
</feature>
<feature type="transmembrane region" description="Helical" evidence="11">
    <location>
        <begin position="358"/>
        <end position="375"/>
    </location>
</feature>
<evidence type="ECO:0000313" key="14">
    <source>
        <dbReference type="Proteomes" id="UP000001646"/>
    </source>
</evidence>
<dbReference type="FunFam" id="3.40.50.300:FF:000335">
    <property type="entry name" value="ATP binding cassette subfamily A member 5"/>
    <property type="match status" value="1"/>
</dbReference>
<evidence type="ECO:0000256" key="8">
    <source>
        <dbReference type="ARBA" id="ARBA00022989"/>
    </source>
</evidence>
<sequence>MPKEHQKKRSLCQQTGALLWKNILLKWRMRIQSVQELFSSLSLLLSFLIMSAIIVLHDTVEIPGASLGRLDDPVFNITGSTILYTPDTKLTRKIMEKLETVSVVKGIKTKLLKDEKDMIDDYKYELIGVEFQDDVSYALRFPMYRAQSPDELSAQIEYCYNYSSSHCLVPRYWFHGFISVQSSIDSALIEEITNHSVWDEMKSISAILMRSPSVTPTSSAENSLFFIAVAACFSPFMYFLSQNVSREKRKLKELMKTMGLKDMAFWLSWGLLYAIYTAIMSSVMAAFLKHWNLSWCSFFALFHLFFLYGISSICFCFMISSILKKPKATSFVTTILIFFFGALGVVTSISRISVTLEWILGIFCPFAFGAGLAKISIYQRYGQPFYMTQLMKEPYVYILFFDSVLYMLLTLYFDKVIPDKYGVPYSPFFFLKKSYWVKSRKRLLGDVSTNEQSNISNDNFEPVPPEFDGKEEIRLNNIKKTYEVKKTKTEALRGLSLNIYEGQITAILGHSGAGKTTLLHILSGLSKPSNGSATIFGYDISERADMEEIRNISAVCPQFNIQFEFLTVKENLKTFAKIKGVPSNDIEKEIQTLMTLLDITGIQNVQASHLSGGQKRKLSLAITFLGEPQVMLLDEPTAGLDPYSRHQVWSILNERKADRIILFTTQFMEEADILANRKAFISYGKLTCVGSSLFLKKKWGIGYHLRMHINEMCDPERTTSLVKQHISDARLSEQRENELSYTLPLEHVDRFPGLFCDIDQQTNLGIVHYGVTMTTMEDVFLKLEGNEIIDDDYGVHRGEQVEGGKLGQMEQEKPLLSDTGKATLRGMALWRRQVCGIARMHFLNLKRESKVWAALLLLLGIILAPLIIQHIALSIWSTHHKTELHSGLYFEPGKQFFTGISGLLILNDTGENIDRFIHAVKKQNILLDVVSGSNISDQLVHNGAIKVAMKDQKYRFTIMCHMEVINCYPVLVNIISNAFLQMSNSAARIRLFSHPLLTINFNEDLWDFFSHGYFISAVFLFPAFPPNFAMTSVRDYKIKTWSQLQISGIFPSAYWYGQALVDIPLLCILCVLVFWPCLIQFFIAYEGLRRTIIACSVFFLLGYSTSIITLQYVLAFVFRKRWYPSSFWSFTLMLVTLVITVIHIAFFRSTYMIYVLMFLIPMYPSITFLQAFIVLQRLPLPEDEQWYTSTLKQLWSSTFMPYLSSATLMLLLCWLVRKYSKPVMRRDPVFRISPQSQSIHQNPEEPSENDRDVKEERARAQSALASENQEEKPVVLVHNLRKEYRSKKSCSCLKNKAGGKVATRTVSFCVKKGEVLGLLGPNGAGKSTTISLITGDTNPTAGQVLIKGARVSAVEENAGGFLGYCPQDNALWPNLTVKEHLEIYAAVKGIKKDATASAVDRIAKALELQEHFKKTVKSLPAGLARKLCFALSILGNPTVVLFDEPTIGMDPKGKRQVWRAIRSVLKDNNQGAILTTHHMEEAEAVCDRVAIMVSGQLRCLGSIQYLKSKFGKNYLLQIKVKGVEEGELLNTRILQIFPRAARQERISTLLIYKVPMEDALPLSKAFSMLEEAKQSFNLEEYSFSLNTLEQVFLEVCKEQEQVDADTVLDTAFEWKHLQEADL</sequence>
<dbReference type="CDD" id="cd03263">
    <property type="entry name" value="ABC_subfamily_A"/>
    <property type="match status" value="2"/>
</dbReference>
<dbReference type="FunFam" id="3.40.50.300:FF:000436">
    <property type="entry name" value="ATP binding cassette subfamily A member 9"/>
    <property type="match status" value="1"/>
</dbReference>
<feature type="transmembrane region" description="Helical" evidence="11">
    <location>
        <begin position="331"/>
        <end position="352"/>
    </location>
</feature>
<dbReference type="HOGENOM" id="CLU_000604_19_1_1"/>
<dbReference type="Pfam" id="PF23321">
    <property type="entry name" value="R1_ABCA1"/>
    <property type="match status" value="1"/>
</dbReference>
<dbReference type="InParanoid" id="H9GMG1"/>
<comment type="subcellular location">
    <subcellularLocation>
        <location evidence="1">Membrane</location>
        <topology evidence="1">Multi-pass membrane protein</topology>
    </subcellularLocation>
</comment>
<keyword evidence="6" id="KW-0547">Nucleotide-binding</keyword>
<evidence type="ECO:0000256" key="11">
    <source>
        <dbReference type="SAM" id="Phobius"/>
    </source>
</evidence>
<proteinExistence type="inferred from homology"/>
<dbReference type="Ensembl" id="ENSACAT00000015584.4">
    <property type="protein sequence ID" value="ENSACAP00000015275.4"/>
    <property type="gene ID" value="ENSACAG00000015257.4"/>
</dbReference>
<dbReference type="GO" id="GO:0005886">
    <property type="term" value="C:plasma membrane"/>
    <property type="evidence" value="ECO:0007669"/>
    <property type="project" value="UniProtKB-ARBA"/>
</dbReference>
<evidence type="ECO:0000256" key="10">
    <source>
        <dbReference type="SAM" id="MobiDB-lite"/>
    </source>
</evidence>
<evidence type="ECO:0000259" key="12">
    <source>
        <dbReference type="PROSITE" id="PS50893"/>
    </source>
</evidence>
<evidence type="ECO:0000256" key="5">
    <source>
        <dbReference type="ARBA" id="ARBA00022737"/>
    </source>
</evidence>
<evidence type="ECO:0000256" key="7">
    <source>
        <dbReference type="ARBA" id="ARBA00022840"/>
    </source>
</evidence>
<dbReference type="PROSITE" id="PS50893">
    <property type="entry name" value="ABC_TRANSPORTER_2"/>
    <property type="match status" value="2"/>
</dbReference>
<feature type="domain" description="ABC transporter" evidence="12">
    <location>
        <begin position="473"/>
        <end position="708"/>
    </location>
</feature>
<dbReference type="GeneID" id="100564947"/>
<dbReference type="InterPro" id="IPR003439">
    <property type="entry name" value="ABC_transporter-like_ATP-bd"/>
</dbReference>
<dbReference type="PANTHER" id="PTHR19229:SF274">
    <property type="entry name" value="ABC-TYPE ORGANIC ANION TRANSPORTER ABCA8"/>
    <property type="match status" value="1"/>
</dbReference>
<organism evidence="13 14">
    <name type="scientific">Anolis carolinensis</name>
    <name type="common">Green anole</name>
    <name type="synonym">American chameleon</name>
    <dbReference type="NCBI Taxonomy" id="28377"/>
    <lineage>
        <taxon>Eukaryota</taxon>
        <taxon>Metazoa</taxon>
        <taxon>Chordata</taxon>
        <taxon>Craniata</taxon>
        <taxon>Vertebrata</taxon>
        <taxon>Euteleostomi</taxon>
        <taxon>Lepidosauria</taxon>
        <taxon>Squamata</taxon>
        <taxon>Bifurcata</taxon>
        <taxon>Unidentata</taxon>
        <taxon>Episquamata</taxon>
        <taxon>Toxicofera</taxon>
        <taxon>Iguania</taxon>
        <taxon>Dactyloidae</taxon>
        <taxon>Anolis</taxon>
    </lineage>
</organism>
<feature type="transmembrane region" description="Helical" evidence="11">
    <location>
        <begin position="1126"/>
        <end position="1146"/>
    </location>
</feature>
<reference evidence="13" key="1">
    <citation type="submission" date="2009-12" db="EMBL/GenBank/DDBJ databases">
        <title>The Genome Sequence of Anolis carolinensis (Green Anole Lizard).</title>
        <authorList>
            <consortium name="The Genome Sequencing Platform"/>
            <person name="Di Palma F."/>
            <person name="Alfoldi J."/>
            <person name="Heiman D."/>
            <person name="Young S."/>
            <person name="Grabherr M."/>
            <person name="Johnson J."/>
            <person name="Lander E.S."/>
            <person name="Lindblad-Toh K."/>
        </authorList>
    </citation>
    <scope>NUCLEOTIDE SEQUENCE [LARGE SCALE GENOMIC DNA]</scope>
    <source>
        <strain evidence="13">JBL SC #1</strain>
    </source>
</reference>
<reference evidence="13" key="3">
    <citation type="submission" date="2025-09" db="UniProtKB">
        <authorList>
            <consortium name="Ensembl"/>
        </authorList>
    </citation>
    <scope>IDENTIFICATION</scope>
</reference>
<keyword evidence="5" id="KW-0677">Repeat</keyword>
<protein>
    <recommendedName>
        <fullName evidence="12">ABC transporter domain-containing protein</fullName>
    </recommendedName>
</protein>
<dbReference type="InterPro" id="IPR026082">
    <property type="entry name" value="ABCA"/>
</dbReference>
<dbReference type="Proteomes" id="UP000001646">
    <property type="component" value="Unplaced"/>
</dbReference>
<feature type="transmembrane region" description="Helical" evidence="11">
    <location>
        <begin position="395"/>
        <end position="413"/>
    </location>
</feature>
<gene>
    <name evidence="13" type="primary">LOC100564947</name>
</gene>
<dbReference type="InterPro" id="IPR017871">
    <property type="entry name" value="ABC_transporter-like_CS"/>
</dbReference>
<evidence type="ECO:0000313" key="13">
    <source>
        <dbReference type="Ensembl" id="ENSACAP00000015275.4"/>
    </source>
</evidence>
<reference evidence="13" key="2">
    <citation type="submission" date="2025-08" db="UniProtKB">
        <authorList>
            <consortium name="Ensembl"/>
        </authorList>
    </citation>
    <scope>IDENTIFICATION</scope>
</reference>
<feature type="domain" description="ABC transporter" evidence="12">
    <location>
        <begin position="1280"/>
        <end position="1519"/>
    </location>
</feature>
<dbReference type="InterPro" id="IPR003593">
    <property type="entry name" value="AAA+_ATPase"/>
</dbReference>
<evidence type="ECO:0000256" key="1">
    <source>
        <dbReference type="ARBA" id="ARBA00004141"/>
    </source>
</evidence>
<dbReference type="GeneTree" id="ENSGT00940000162673"/>
<feature type="transmembrane region" description="Helical" evidence="11">
    <location>
        <begin position="224"/>
        <end position="244"/>
    </location>
</feature>
<feature type="transmembrane region" description="Helical" evidence="11">
    <location>
        <begin position="1194"/>
        <end position="1216"/>
    </location>
</feature>
<dbReference type="InterPro" id="IPR013525">
    <property type="entry name" value="ABC2_TM"/>
</dbReference>
<dbReference type="GO" id="GO:0016887">
    <property type="term" value="F:ATP hydrolysis activity"/>
    <property type="evidence" value="ECO:0007669"/>
    <property type="project" value="InterPro"/>
</dbReference>
<dbReference type="GO" id="GO:0006869">
    <property type="term" value="P:lipid transport"/>
    <property type="evidence" value="ECO:0000318"/>
    <property type="project" value="GO_Central"/>
</dbReference>
<dbReference type="Bgee" id="ENSACAG00000015257">
    <property type="expression patterns" value="Expressed in liver and 6 other cell types or tissues"/>
</dbReference>
<dbReference type="eggNOG" id="KOG0059">
    <property type="taxonomic scope" value="Eukaryota"/>
</dbReference>
<feature type="transmembrane region" description="Helical" evidence="11">
    <location>
        <begin position="1008"/>
        <end position="1028"/>
    </location>
</feature>
<dbReference type="InterPro" id="IPR027417">
    <property type="entry name" value="P-loop_NTPase"/>
</dbReference>
<dbReference type="KEGG" id="acs:100564947"/>
<evidence type="ECO:0000256" key="4">
    <source>
        <dbReference type="ARBA" id="ARBA00022692"/>
    </source>
</evidence>
<dbReference type="Pfam" id="PF12698">
    <property type="entry name" value="ABC2_membrane_3"/>
    <property type="match status" value="1"/>
</dbReference>
<dbReference type="SMART" id="SM00382">
    <property type="entry name" value="AAA"/>
    <property type="match status" value="2"/>
</dbReference>
<dbReference type="PROSITE" id="PS00211">
    <property type="entry name" value="ABC_TRANSPORTER_1"/>
    <property type="match status" value="1"/>
</dbReference>
<keyword evidence="3" id="KW-0813">Transport</keyword>
<dbReference type="OrthoDB" id="8061355at2759"/>
<keyword evidence="7" id="KW-0067">ATP-binding</keyword>
<feature type="transmembrane region" description="Helical" evidence="11">
    <location>
        <begin position="1092"/>
        <end position="1114"/>
    </location>
</feature>
<evidence type="ECO:0000256" key="9">
    <source>
        <dbReference type="ARBA" id="ARBA00023136"/>
    </source>
</evidence>
<name>H9GMG1_ANOCA</name>
<keyword evidence="8 11" id="KW-1133">Transmembrane helix</keyword>
<dbReference type="GO" id="GO:0005319">
    <property type="term" value="F:lipid transporter activity"/>
    <property type="evidence" value="ECO:0000318"/>
    <property type="project" value="GO_Central"/>
</dbReference>
<evidence type="ECO:0000256" key="6">
    <source>
        <dbReference type="ARBA" id="ARBA00022741"/>
    </source>
</evidence>
<evidence type="ECO:0000256" key="2">
    <source>
        <dbReference type="ARBA" id="ARBA00008869"/>
    </source>
</evidence>
<keyword evidence="9 11" id="KW-0472">Membrane</keyword>
<dbReference type="Pfam" id="PF00005">
    <property type="entry name" value="ABC_tran"/>
    <property type="match status" value="2"/>
</dbReference>
<accession>H9GMG1</accession>
<feature type="region of interest" description="Disordered" evidence="10">
    <location>
        <begin position="1235"/>
        <end position="1268"/>
    </location>
</feature>
<dbReference type="SUPFAM" id="SSF52540">
    <property type="entry name" value="P-loop containing nucleoside triphosphate hydrolases"/>
    <property type="match status" value="2"/>
</dbReference>
<feature type="compositionally biased region" description="Basic and acidic residues" evidence="10">
    <location>
        <begin position="1248"/>
        <end position="1259"/>
    </location>
</feature>
<evidence type="ECO:0000256" key="3">
    <source>
        <dbReference type="ARBA" id="ARBA00022448"/>
    </source>
</evidence>
<feature type="transmembrane region" description="Helical" evidence="11">
    <location>
        <begin position="37"/>
        <end position="56"/>
    </location>
</feature>
<dbReference type="GO" id="GO:0140359">
    <property type="term" value="F:ABC-type transporter activity"/>
    <property type="evidence" value="ECO:0007669"/>
    <property type="project" value="InterPro"/>
</dbReference>
<feature type="transmembrane region" description="Helical" evidence="11">
    <location>
        <begin position="1153"/>
        <end position="1174"/>
    </location>
</feature>
<comment type="similarity">
    <text evidence="2">Belongs to the ABC transporter superfamily. ABCA family.</text>
</comment>
<dbReference type="Gene3D" id="3.40.50.300">
    <property type="entry name" value="P-loop containing nucleotide triphosphate hydrolases"/>
    <property type="match status" value="2"/>
</dbReference>
<dbReference type="InterPro" id="IPR056264">
    <property type="entry name" value="R2_ABCA1-4-like"/>
</dbReference>
<keyword evidence="4 11" id="KW-0812">Transmembrane</keyword>
<feature type="transmembrane region" description="Helical" evidence="11">
    <location>
        <begin position="265"/>
        <end position="288"/>
    </location>
</feature>
<feature type="transmembrane region" description="Helical" evidence="11">
    <location>
        <begin position="1063"/>
        <end position="1085"/>
    </location>
</feature>
<dbReference type="PANTHER" id="PTHR19229">
    <property type="entry name" value="ATP-BINDING CASSETTE TRANSPORTER SUBFAMILY A ABCA"/>
    <property type="match status" value="1"/>
</dbReference>